<keyword evidence="3" id="KW-0732">Signal</keyword>
<reference evidence="4 5" key="1">
    <citation type="submission" date="2019-04" db="EMBL/GenBank/DDBJ databases">
        <title>Cohnella sp. nov., isolated from soil.</title>
        <authorList>
            <person name="Kim W."/>
        </authorList>
    </citation>
    <scope>NUCLEOTIDE SEQUENCE [LARGE SCALE GENOMIC DNA]</scope>
    <source>
        <strain evidence="4 5">CAU 1483</strain>
    </source>
</reference>
<evidence type="ECO:0000256" key="1">
    <source>
        <dbReference type="ARBA" id="ARBA00008520"/>
    </source>
</evidence>
<evidence type="ECO:0000256" key="3">
    <source>
        <dbReference type="ARBA" id="ARBA00022729"/>
    </source>
</evidence>
<dbReference type="OrthoDB" id="9795467at2"/>
<accession>A0A4U0F399</accession>
<proteinExistence type="inferred from homology"/>
<dbReference type="EMBL" id="SUPK01000015">
    <property type="protein sequence ID" value="TJY38274.1"/>
    <property type="molecule type" value="Genomic_DNA"/>
</dbReference>
<name>A0A4U0F399_9BACL</name>
<dbReference type="InterPro" id="IPR050490">
    <property type="entry name" value="Bact_solute-bd_prot1"/>
</dbReference>
<organism evidence="4 5">
    <name type="scientific">Cohnella pontilimi</name>
    <dbReference type="NCBI Taxonomy" id="2564100"/>
    <lineage>
        <taxon>Bacteria</taxon>
        <taxon>Bacillati</taxon>
        <taxon>Bacillota</taxon>
        <taxon>Bacilli</taxon>
        <taxon>Bacillales</taxon>
        <taxon>Paenibacillaceae</taxon>
        <taxon>Cohnella</taxon>
    </lineage>
</organism>
<dbReference type="InterPro" id="IPR006059">
    <property type="entry name" value="SBP"/>
</dbReference>
<gene>
    <name evidence="4" type="ORF">E5161_20425</name>
</gene>
<dbReference type="Proteomes" id="UP000309673">
    <property type="component" value="Unassembled WGS sequence"/>
</dbReference>
<dbReference type="CDD" id="cd14748">
    <property type="entry name" value="PBP2_UgpB"/>
    <property type="match status" value="1"/>
</dbReference>
<dbReference type="AlphaFoldDB" id="A0A4U0F399"/>
<comment type="caution">
    <text evidence="4">The sequence shown here is derived from an EMBL/GenBank/DDBJ whole genome shotgun (WGS) entry which is preliminary data.</text>
</comment>
<evidence type="ECO:0000313" key="4">
    <source>
        <dbReference type="EMBL" id="TJY38274.1"/>
    </source>
</evidence>
<comment type="similarity">
    <text evidence="1">Belongs to the bacterial solute-binding protein 1 family.</text>
</comment>
<dbReference type="SUPFAM" id="SSF53850">
    <property type="entry name" value="Periplasmic binding protein-like II"/>
    <property type="match status" value="1"/>
</dbReference>
<dbReference type="PANTHER" id="PTHR43649:SF34">
    <property type="entry name" value="ABC TRANSPORTER PERIPLASMIC-BINDING PROTEIN YCJN-RELATED"/>
    <property type="match status" value="1"/>
</dbReference>
<dbReference type="Gene3D" id="3.40.190.10">
    <property type="entry name" value="Periplasmic binding protein-like II"/>
    <property type="match status" value="1"/>
</dbReference>
<dbReference type="Pfam" id="PF01547">
    <property type="entry name" value="SBP_bac_1"/>
    <property type="match status" value="1"/>
</dbReference>
<keyword evidence="5" id="KW-1185">Reference proteome</keyword>
<evidence type="ECO:0000256" key="2">
    <source>
        <dbReference type="ARBA" id="ARBA00022448"/>
    </source>
</evidence>
<keyword evidence="2" id="KW-0813">Transport</keyword>
<protein>
    <submittedName>
        <fullName evidence="4">ABC transporter substrate-binding protein</fullName>
    </submittedName>
</protein>
<dbReference type="PANTHER" id="PTHR43649">
    <property type="entry name" value="ARABINOSE-BINDING PROTEIN-RELATED"/>
    <property type="match status" value="1"/>
</dbReference>
<evidence type="ECO:0000313" key="5">
    <source>
        <dbReference type="Proteomes" id="UP000309673"/>
    </source>
</evidence>
<sequence>MVVSGCSRASSGSGSGDAKVTLVWWTHDNPSFVEANKKRIEEYKKIKPNVTINYQYFPYDAFIQKAKAAYAGNNAPDIAQLFGTWVTDYAKNGHLDQAPNQEDLKQNFFEAALGAYTVDDKIYGIPQEYNLENGGVLAHPQMFKDKGITYPPKTYAELIDAAKQLTVRDGNKIKVKGFDFVSGDNIFFTFLSFILQQNADYWTSDGHVNLTGPEAVTAMTKLKELITVDKVTDLSRFGDNLDSSDYFFKGSSAMTIRGPWTIASGVNTYKVNDFEYIPMPSLTDSPPYFAAESGWGEVVAAKSKHKEEAWAFVNYMNQKEQALDFNVTTFTVPARKDAAEDPAYLQKLPMLKTSIDVLQYGKWVGPVQDRDFFVKSVNDNFQLIASDKMSVEDGLKKIEQSVNEMIDKHLSVGNKSS</sequence>